<accession>A0A3B0SFS8</accession>
<dbReference type="InterPro" id="IPR019965">
    <property type="entry name" value="PPOX_F420-dep_Rv2061_put"/>
</dbReference>
<gene>
    <name evidence="2" type="ORF">MNBD_ACTINO02-1836</name>
</gene>
<dbReference type="GO" id="GO:0070967">
    <property type="term" value="F:coenzyme F420 binding"/>
    <property type="evidence" value="ECO:0007669"/>
    <property type="project" value="TreeGrafter"/>
</dbReference>
<organism evidence="2">
    <name type="scientific">hydrothermal vent metagenome</name>
    <dbReference type="NCBI Taxonomy" id="652676"/>
    <lineage>
        <taxon>unclassified sequences</taxon>
        <taxon>metagenomes</taxon>
        <taxon>ecological metagenomes</taxon>
    </lineage>
</organism>
<proteinExistence type="predicted"/>
<dbReference type="EMBL" id="UOEK01000247">
    <property type="protein sequence ID" value="VAW02963.1"/>
    <property type="molecule type" value="Genomic_DNA"/>
</dbReference>
<dbReference type="GO" id="GO:0016627">
    <property type="term" value="F:oxidoreductase activity, acting on the CH-CH group of donors"/>
    <property type="evidence" value="ECO:0007669"/>
    <property type="project" value="TreeGrafter"/>
</dbReference>
<reference evidence="2" key="1">
    <citation type="submission" date="2018-06" db="EMBL/GenBank/DDBJ databases">
        <authorList>
            <person name="Zhirakovskaya E."/>
        </authorList>
    </citation>
    <scope>NUCLEOTIDE SEQUENCE</scope>
</reference>
<dbReference type="PANTHER" id="PTHR35176:SF11">
    <property type="entry name" value="PYRIDOXAMINE 5'-PHOSPHATE OXIDASE FAMILY PROTEIN"/>
    <property type="match status" value="1"/>
</dbReference>
<evidence type="ECO:0000313" key="2">
    <source>
        <dbReference type="EMBL" id="VAW02963.1"/>
    </source>
</evidence>
<dbReference type="InterPro" id="IPR012349">
    <property type="entry name" value="Split_barrel_FMN-bd"/>
</dbReference>
<dbReference type="AlphaFoldDB" id="A0A3B0SFS8"/>
<keyword evidence="1" id="KW-0560">Oxidoreductase</keyword>
<dbReference type="PANTHER" id="PTHR35176">
    <property type="entry name" value="HEME OXYGENASE HI_0854-RELATED"/>
    <property type="match status" value="1"/>
</dbReference>
<dbReference type="NCBIfam" id="TIGR03666">
    <property type="entry name" value="Rv2061_F420"/>
    <property type="match status" value="1"/>
</dbReference>
<sequence length="131" mass="14000">MSLADEKHLVLTTFRRDGTPVPTTVWAVPLDDGKIGLWTSSGSGKAKRLAHTEAVTIQPCDARGRVTVGSEPSDAVAHLVDGAEFAAIQVKVRAKYGFMTKLTKLLSSIGGTLKRNRVPYGDRGIVITPSI</sequence>
<evidence type="ECO:0000256" key="1">
    <source>
        <dbReference type="ARBA" id="ARBA00023002"/>
    </source>
</evidence>
<name>A0A3B0SFS8_9ZZZZ</name>
<protein>
    <submittedName>
        <fullName evidence="2">Uncharacterized protein</fullName>
    </submittedName>
</protein>
<dbReference type="Gene3D" id="2.30.110.10">
    <property type="entry name" value="Electron Transport, Fmn-binding Protein, Chain A"/>
    <property type="match status" value="1"/>
</dbReference>
<dbReference type="InterPro" id="IPR052019">
    <property type="entry name" value="F420H2_bilvrd_red/Heme_oxyg"/>
</dbReference>
<dbReference type="GO" id="GO:0005829">
    <property type="term" value="C:cytosol"/>
    <property type="evidence" value="ECO:0007669"/>
    <property type="project" value="TreeGrafter"/>
</dbReference>
<dbReference type="SUPFAM" id="SSF50475">
    <property type="entry name" value="FMN-binding split barrel"/>
    <property type="match status" value="1"/>
</dbReference>